<dbReference type="EMBL" id="BIXY01000059">
    <property type="protein sequence ID" value="GCF10086.1"/>
    <property type="molecule type" value="Genomic_DNA"/>
</dbReference>
<dbReference type="RefSeq" id="WP_172632230.1">
    <property type="nucleotide sequence ID" value="NZ_BIXY01000059.1"/>
</dbReference>
<evidence type="ECO:0000313" key="2">
    <source>
        <dbReference type="Proteomes" id="UP000322530"/>
    </source>
</evidence>
<protein>
    <recommendedName>
        <fullName evidence="3">DUF4012 domain-containing protein</fullName>
    </recommendedName>
</protein>
<evidence type="ECO:0008006" key="3">
    <source>
        <dbReference type="Google" id="ProtNLM"/>
    </source>
</evidence>
<evidence type="ECO:0000313" key="1">
    <source>
        <dbReference type="EMBL" id="GCF10086.1"/>
    </source>
</evidence>
<dbReference type="InterPro" id="IPR025101">
    <property type="entry name" value="DUF4012"/>
</dbReference>
<gene>
    <name evidence="1" type="ORF">KDI_36500</name>
</gene>
<dbReference type="Proteomes" id="UP000322530">
    <property type="component" value="Unassembled WGS sequence"/>
</dbReference>
<comment type="caution">
    <text evidence="1">The sequence shown here is derived from an EMBL/GenBank/DDBJ whole genome shotgun (WGS) entry which is preliminary data.</text>
</comment>
<organism evidence="1 2">
    <name type="scientific">Dictyobacter arantiisoli</name>
    <dbReference type="NCBI Taxonomy" id="2014874"/>
    <lineage>
        <taxon>Bacteria</taxon>
        <taxon>Bacillati</taxon>
        <taxon>Chloroflexota</taxon>
        <taxon>Ktedonobacteria</taxon>
        <taxon>Ktedonobacterales</taxon>
        <taxon>Dictyobacteraceae</taxon>
        <taxon>Dictyobacter</taxon>
    </lineage>
</organism>
<name>A0A5A5TG02_9CHLR</name>
<keyword evidence="2" id="KW-1185">Reference proteome</keyword>
<sequence>MGRTRYQRDFQLAQDGTQHLLKAQQYLTIFLQHPFDANTVAIAQQDFVAATTSFTGINEDLAFLPEGAAYLPVYGRRFHAAQHLVPLALALSQAGVAGCDILNVLIARWHGPTHAQAHAITAADLAVIAQSFRDIQASLTSTLHEADQLQSSDLQIDSHLGMLLDFVHKDAPKFQSLLTGIAQILPALPVLLGIGTPTKYLVEILDVTELRPGGGFIGNYGIVTFSEGQLLGARVTDTDLLDRPFYASGMGIPFPPAYRWFDIALGNWGLRDSNLDADFPTVARSAEAHYQREGGDGPLQGVIAITPTFIQHILHITGPIYLPEYHEVINADNLVARIHYHQLGRGAEGPDTIASPDGRSSLRKHFTAILAEHFFARVRQMMASHVAQFLQTLFNDVRSKDLQLYVNDPVAEMLLHQAHLDSAIQTPPGDSLLIVDANIASNKANISINSDLNDRIVIDRDGNAVHHTTLRYAWTVPGQNYGAALYRDYVRVYTPIRSVLRAQEGWQARGTSQAFGLEQWAGFFTLVSGQTRTITLDWIAPRISTHHEQNWHYQELIQRQAGVLWKVHTQITLPACATLTTVAGGMHATGKQSASLNQTLTENIPSSLNYTCDDPAS</sequence>
<reference evidence="1 2" key="1">
    <citation type="submission" date="2019-01" db="EMBL/GenBank/DDBJ databases">
        <title>Draft genome sequence of Dictyobacter sp. Uno17.</title>
        <authorList>
            <person name="Wang C.M."/>
            <person name="Zheng Y."/>
            <person name="Sakai Y."/>
            <person name="Abe K."/>
            <person name="Yokota A."/>
            <person name="Yabe S."/>
        </authorList>
    </citation>
    <scope>NUCLEOTIDE SEQUENCE [LARGE SCALE GENOMIC DNA]</scope>
    <source>
        <strain evidence="1 2">Uno17</strain>
    </source>
</reference>
<dbReference type="AlphaFoldDB" id="A0A5A5TG02"/>
<accession>A0A5A5TG02</accession>
<proteinExistence type="predicted"/>
<dbReference type="Pfam" id="PF13196">
    <property type="entry name" value="DUF4012"/>
    <property type="match status" value="1"/>
</dbReference>